<dbReference type="EMBL" id="BART01002422">
    <property type="protein sequence ID" value="GAG61515.1"/>
    <property type="molecule type" value="Genomic_DNA"/>
</dbReference>
<dbReference type="EMBL" id="BART01000215">
    <property type="protein sequence ID" value="GAG67832.1"/>
    <property type="molecule type" value="Genomic_DNA"/>
</dbReference>
<sequence>MEKRKGKGKGKEKKIMIMGVGNLLLRDEGFGIHFVKELEKLELPQSVDVLDGGVLGPNLLGYIEDLEKLIVVDVVNANAKPGTIFKIKPEQIKEASQKHISSFHQIGILEVVEMAKILGKKLNTIIFAIQPKTIEMGMQLSKELKEKIPEMIKLVLNEIKISNI</sequence>
<organism evidence="6">
    <name type="scientific">marine sediment metagenome</name>
    <dbReference type="NCBI Taxonomy" id="412755"/>
    <lineage>
        <taxon>unclassified sequences</taxon>
        <taxon>metagenomes</taxon>
        <taxon>ecological metagenomes</taxon>
    </lineage>
</organism>
<evidence type="ECO:0000313" key="5">
    <source>
        <dbReference type="EMBL" id="GAG61515.1"/>
    </source>
</evidence>
<evidence type="ECO:0000256" key="3">
    <source>
        <dbReference type="ARBA" id="ARBA00022750"/>
    </source>
</evidence>
<dbReference type="InterPro" id="IPR023430">
    <property type="entry name" value="Pept_HybD-like_dom_sf"/>
</dbReference>
<dbReference type="Gene3D" id="3.40.50.1450">
    <property type="entry name" value="HybD-like"/>
    <property type="match status" value="1"/>
</dbReference>
<dbReference type="PANTHER" id="PTHR30302:SF1">
    <property type="entry name" value="HYDROGENASE 2 MATURATION PROTEASE"/>
    <property type="match status" value="1"/>
</dbReference>
<evidence type="ECO:0000256" key="1">
    <source>
        <dbReference type="ARBA" id="ARBA00006814"/>
    </source>
</evidence>
<keyword evidence="3" id="KW-0064">Aspartyl protease</keyword>
<evidence type="ECO:0000256" key="2">
    <source>
        <dbReference type="ARBA" id="ARBA00022670"/>
    </source>
</evidence>
<comment type="caution">
    <text evidence="6">The sequence shown here is derived from an EMBL/GenBank/DDBJ whole genome shotgun (WGS) entry which is preliminary data.</text>
</comment>
<dbReference type="PANTHER" id="PTHR30302">
    <property type="entry name" value="HYDROGENASE 1 MATURATION PROTEASE"/>
    <property type="match status" value="1"/>
</dbReference>
<dbReference type="PRINTS" id="PR00446">
    <property type="entry name" value="HYDRGNUPTAKE"/>
</dbReference>
<keyword evidence="2" id="KW-0645">Protease</keyword>
<reference evidence="6" key="1">
    <citation type="journal article" date="2014" name="Front. Microbiol.">
        <title>High frequency of phylogenetically diverse reductive dehalogenase-homologous genes in deep subseafloor sedimentary metagenomes.</title>
        <authorList>
            <person name="Kawai M."/>
            <person name="Futagami T."/>
            <person name="Toyoda A."/>
            <person name="Takaki Y."/>
            <person name="Nishi S."/>
            <person name="Hori S."/>
            <person name="Arai W."/>
            <person name="Tsubouchi T."/>
            <person name="Morono Y."/>
            <person name="Uchiyama I."/>
            <person name="Ito T."/>
            <person name="Fujiyama A."/>
            <person name="Inagaki F."/>
            <person name="Takami H."/>
        </authorList>
    </citation>
    <scope>NUCLEOTIDE SEQUENCE</scope>
    <source>
        <strain evidence="6">Expedition CK06-06</strain>
    </source>
</reference>
<dbReference type="InterPro" id="IPR000671">
    <property type="entry name" value="Peptidase_A31"/>
</dbReference>
<dbReference type="Pfam" id="PF01750">
    <property type="entry name" value="HycI"/>
    <property type="match status" value="1"/>
</dbReference>
<dbReference type="GO" id="GO:0008047">
    <property type="term" value="F:enzyme activator activity"/>
    <property type="evidence" value="ECO:0007669"/>
    <property type="project" value="InterPro"/>
</dbReference>
<dbReference type="SUPFAM" id="SSF53163">
    <property type="entry name" value="HybD-like"/>
    <property type="match status" value="1"/>
</dbReference>
<dbReference type="CDD" id="cd06062">
    <property type="entry name" value="H2MP_MemB-H2up"/>
    <property type="match status" value="1"/>
</dbReference>
<accession>X1AD57</accession>
<dbReference type="GO" id="GO:0016485">
    <property type="term" value="P:protein processing"/>
    <property type="evidence" value="ECO:0007669"/>
    <property type="project" value="TreeGrafter"/>
</dbReference>
<dbReference type="AlphaFoldDB" id="X1AD57"/>
<evidence type="ECO:0000313" key="6">
    <source>
        <dbReference type="EMBL" id="GAG67832.1"/>
    </source>
</evidence>
<gene>
    <name evidence="6" type="ORF">S01H4_01239</name>
    <name evidence="5" type="ORF">S01H4_07418</name>
</gene>
<proteinExistence type="inferred from homology"/>
<dbReference type="NCBIfam" id="TIGR00072">
    <property type="entry name" value="hydrog_prot"/>
    <property type="match status" value="1"/>
</dbReference>
<evidence type="ECO:0008006" key="7">
    <source>
        <dbReference type="Google" id="ProtNLM"/>
    </source>
</evidence>
<evidence type="ECO:0000256" key="4">
    <source>
        <dbReference type="ARBA" id="ARBA00022801"/>
    </source>
</evidence>
<keyword evidence="4" id="KW-0378">Hydrolase</keyword>
<protein>
    <recommendedName>
        <fullName evidence="7">Hydrogenase maturation protease</fullName>
    </recommendedName>
</protein>
<comment type="similarity">
    <text evidence="1">Belongs to the peptidase A31 family.</text>
</comment>
<name>X1AD57_9ZZZZ</name>
<dbReference type="GO" id="GO:0004190">
    <property type="term" value="F:aspartic-type endopeptidase activity"/>
    <property type="evidence" value="ECO:0007669"/>
    <property type="project" value="UniProtKB-KW"/>
</dbReference>